<reference evidence="1" key="1">
    <citation type="submission" date="2020-04" db="EMBL/GenBank/DDBJ databases">
        <authorList>
            <person name="Alioto T."/>
            <person name="Alioto T."/>
            <person name="Gomez Garrido J."/>
        </authorList>
    </citation>
    <scope>NUCLEOTIDE SEQUENCE</scope>
    <source>
        <strain evidence="1">A484AB</strain>
    </source>
</reference>
<dbReference type="AlphaFoldDB" id="A0A7D9EEQ9"/>
<dbReference type="Proteomes" id="UP001152795">
    <property type="component" value="Unassembled WGS sequence"/>
</dbReference>
<sequence>MEISNGLEGTETHDAKARFICDVLELFSQGESGLTVYDILYRRNLGIWDHIKNDEELFKDIQCVKDVMKLSFLLSEKLSKKRKTCQLFLQDLSSSLFFIVAFPQFVQNNASELNSDDSNRLKLLLELMMEFSPKTASKT</sequence>
<organism evidence="1 2">
    <name type="scientific">Paramuricea clavata</name>
    <name type="common">Red gorgonian</name>
    <name type="synonym">Violescent sea-whip</name>
    <dbReference type="NCBI Taxonomy" id="317549"/>
    <lineage>
        <taxon>Eukaryota</taxon>
        <taxon>Metazoa</taxon>
        <taxon>Cnidaria</taxon>
        <taxon>Anthozoa</taxon>
        <taxon>Octocorallia</taxon>
        <taxon>Malacalcyonacea</taxon>
        <taxon>Plexauridae</taxon>
        <taxon>Paramuricea</taxon>
    </lineage>
</organism>
<evidence type="ECO:0000313" key="2">
    <source>
        <dbReference type="Proteomes" id="UP001152795"/>
    </source>
</evidence>
<dbReference type="EMBL" id="CACRXK020005595">
    <property type="protein sequence ID" value="CAB4006766.1"/>
    <property type="molecule type" value="Genomic_DNA"/>
</dbReference>
<proteinExistence type="predicted"/>
<protein>
    <submittedName>
        <fullName evidence="1">Uncharacterized protein</fullName>
    </submittedName>
</protein>
<evidence type="ECO:0000313" key="1">
    <source>
        <dbReference type="EMBL" id="CAB4006766.1"/>
    </source>
</evidence>
<accession>A0A7D9EEQ9</accession>
<name>A0A7D9EEQ9_PARCT</name>
<keyword evidence="2" id="KW-1185">Reference proteome</keyword>
<comment type="caution">
    <text evidence="1">The sequence shown here is derived from an EMBL/GenBank/DDBJ whole genome shotgun (WGS) entry which is preliminary data.</text>
</comment>
<gene>
    <name evidence="1" type="ORF">PACLA_8A039917</name>
</gene>